<evidence type="ECO:0000256" key="1">
    <source>
        <dbReference type="SAM" id="MobiDB-lite"/>
    </source>
</evidence>
<dbReference type="PANTHER" id="PTHR45824">
    <property type="entry name" value="GH16843P"/>
    <property type="match status" value="1"/>
</dbReference>
<dbReference type="Pfam" id="PF00650">
    <property type="entry name" value="CRAL_TRIO"/>
    <property type="match status" value="1"/>
</dbReference>
<feature type="domain" description="CRAL-TRIO" evidence="2">
    <location>
        <begin position="87"/>
        <end position="218"/>
    </location>
</feature>
<dbReference type="SUPFAM" id="SSF46938">
    <property type="entry name" value="CRAL/TRIO N-terminal domain"/>
    <property type="match status" value="1"/>
</dbReference>
<proteinExistence type="predicted"/>
<dbReference type="Gene3D" id="3.40.525.10">
    <property type="entry name" value="CRAL-TRIO lipid binding domain"/>
    <property type="match status" value="1"/>
</dbReference>
<dbReference type="InterPro" id="IPR011074">
    <property type="entry name" value="CRAL/TRIO_N_dom"/>
</dbReference>
<dbReference type="InterPro" id="IPR036865">
    <property type="entry name" value="CRAL-TRIO_dom_sf"/>
</dbReference>
<dbReference type="Pfam" id="PF03765">
    <property type="entry name" value="CRAL_TRIO_N"/>
    <property type="match status" value="1"/>
</dbReference>
<comment type="caution">
    <text evidence="3">The sequence shown here is derived from an EMBL/GenBank/DDBJ whole genome shotgun (WGS) entry which is preliminary data.</text>
</comment>
<dbReference type="InterPro" id="IPR001251">
    <property type="entry name" value="CRAL-TRIO_dom"/>
</dbReference>
<keyword evidence="4" id="KW-1185">Reference proteome</keyword>
<dbReference type="SUPFAM" id="SSF52087">
    <property type="entry name" value="CRAL/TRIO domain"/>
    <property type="match status" value="1"/>
</dbReference>
<organism evidence="3 4">
    <name type="scientific">Lactarius akahatsu</name>
    <dbReference type="NCBI Taxonomy" id="416441"/>
    <lineage>
        <taxon>Eukaryota</taxon>
        <taxon>Fungi</taxon>
        <taxon>Dikarya</taxon>
        <taxon>Basidiomycota</taxon>
        <taxon>Agaricomycotina</taxon>
        <taxon>Agaricomycetes</taxon>
        <taxon>Russulales</taxon>
        <taxon>Russulaceae</taxon>
        <taxon>Lactarius</taxon>
    </lineage>
</organism>
<evidence type="ECO:0000313" key="3">
    <source>
        <dbReference type="EMBL" id="KAH8994914.1"/>
    </source>
</evidence>
<gene>
    <name evidence="3" type="ORF">EDB92DRAFT_1795152</name>
</gene>
<protein>
    <submittedName>
        <fullName evidence="3">CRAL/TRIO domain-containing protein</fullName>
    </submittedName>
</protein>
<evidence type="ECO:0000313" key="4">
    <source>
        <dbReference type="Proteomes" id="UP001201163"/>
    </source>
</evidence>
<accession>A0AAD4Q9S8</accession>
<dbReference type="EMBL" id="JAKELL010000013">
    <property type="protein sequence ID" value="KAH8994914.1"/>
    <property type="molecule type" value="Genomic_DNA"/>
</dbReference>
<feature type="compositionally biased region" description="Acidic residues" evidence="1">
    <location>
        <begin position="317"/>
        <end position="327"/>
    </location>
</feature>
<reference evidence="3" key="1">
    <citation type="submission" date="2022-01" db="EMBL/GenBank/DDBJ databases">
        <title>Comparative genomics reveals a dynamic genome evolution in the ectomycorrhizal milk-cap (Lactarius) mushrooms.</title>
        <authorList>
            <consortium name="DOE Joint Genome Institute"/>
            <person name="Lebreton A."/>
            <person name="Tang N."/>
            <person name="Kuo A."/>
            <person name="LaButti K."/>
            <person name="Drula E."/>
            <person name="Barry K."/>
            <person name="Clum A."/>
            <person name="Lipzen A."/>
            <person name="Mousain D."/>
            <person name="Ng V."/>
            <person name="Wang R."/>
            <person name="Wang X."/>
            <person name="Dai Y."/>
            <person name="Henrissat B."/>
            <person name="Grigoriev I.V."/>
            <person name="Guerin-Laguette A."/>
            <person name="Yu F."/>
            <person name="Martin F.M."/>
        </authorList>
    </citation>
    <scope>NUCLEOTIDE SEQUENCE</scope>
    <source>
        <strain evidence="3">QP</strain>
    </source>
</reference>
<name>A0AAD4Q9S8_9AGAM</name>
<dbReference type="PROSITE" id="PS50191">
    <property type="entry name" value="CRAL_TRIO"/>
    <property type="match status" value="1"/>
</dbReference>
<dbReference type="SMART" id="SM00516">
    <property type="entry name" value="SEC14"/>
    <property type="match status" value="1"/>
</dbReference>
<dbReference type="Proteomes" id="UP001201163">
    <property type="component" value="Unassembled WGS sequence"/>
</dbReference>
<feature type="region of interest" description="Disordered" evidence="1">
    <location>
        <begin position="279"/>
        <end position="336"/>
    </location>
</feature>
<dbReference type="InterPro" id="IPR036273">
    <property type="entry name" value="CRAL/TRIO_N_dom_sf"/>
</dbReference>
<dbReference type="GO" id="GO:0008526">
    <property type="term" value="F:phosphatidylinositol transfer activity"/>
    <property type="evidence" value="ECO:0007669"/>
    <property type="project" value="TreeGrafter"/>
</dbReference>
<dbReference type="InterPro" id="IPR052578">
    <property type="entry name" value="PI_Transfer_CRAL-TRIO"/>
</dbReference>
<dbReference type="CDD" id="cd00170">
    <property type="entry name" value="SEC14"/>
    <property type="match status" value="1"/>
</dbReference>
<evidence type="ECO:0000259" key="2">
    <source>
        <dbReference type="PROSITE" id="PS50191"/>
    </source>
</evidence>
<dbReference type="AlphaFoldDB" id="A0AAD4Q9S8"/>
<sequence length="336" mass="37653">MHKRVLGHFGSEAYKIPGIENGGLLEEEKFWLSNDCMLRYLRATKWNSAKAAIERLEGTLKWRREFGIYDLSADLVEPEAVTGKEVVFGYDTLRRPALYMIPSRQNTEESPRQIQYTFWALERALELTGPGVESVALMINFADKAKNPSLGTSKLVLNILQMHYPERLGASLILNVPFLISAFFKIISPFIDPITRNKMKFNPKPVEDGLFTPDELFKDGGWNGSRNFVWDHEKYWQPFVQMCADIKAKQMARWRKLGARVGCDEWDYKSEEVVDISPAAGDASPHAEPEATADKLPNGVGSSTESIAEDSPAGSNDPDDATQDADTEVVNMATAV</sequence>
<dbReference type="PANTHER" id="PTHR45824:SF29">
    <property type="entry name" value="GH16843P"/>
    <property type="match status" value="1"/>
</dbReference>